<feature type="transmembrane region" description="Helical" evidence="2">
    <location>
        <begin position="290"/>
        <end position="309"/>
    </location>
</feature>
<dbReference type="AlphaFoldDB" id="A0A923E959"/>
<evidence type="ECO:0000313" key="3">
    <source>
        <dbReference type="EMBL" id="MBB6335729.1"/>
    </source>
</evidence>
<feature type="transmembrane region" description="Helical" evidence="2">
    <location>
        <begin position="226"/>
        <end position="243"/>
    </location>
</feature>
<feature type="transmembrane region" description="Helical" evidence="2">
    <location>
        <begin position="263"/>
        <end position="283"/>
    </location>
</feature>
<gene>
    <name evidence="3" type="ORF">HD592_002294</name>
</gene>
<keyword evidence="4" id="KW-1185">Reference proteome</keyword>
<organism evidence="3 4">
    <name type="scientific">Schaalia hyovaginalis</name>
    <dbReference type="NCBI Taxonomy" id="29316"/>
    <lineage>
        <taxon>Bacteria</taxon>
        <taxon>Bacillati</taxon>
        <taxon>Actinomycetota</taxon>
        <taxon>Actinomycetes</taxon>
        <taxon>Actinomycetales</taxon>
        <taxon>Actinomycetaceae</taxon>
        <taxon>Schaalia</taxon>
    </lineage>
</organism>
<sequence>MSDQDPTVNREDDSVVLEPSMSGPLDDAAPAPDDAAPAPGASNTEVSESMWAAVRDRGRVLTGEEVDLPGETTDADDIVGEPSPVDTGQIEPVTRGPQATTIPPMTGEIPVVVPQDPTPTPQDVLAHRGDAEKAVEEAPLDPPAADPAPALDSTTVQRRSLITPPAPEPEPEPEATWVPRADSESADTALFAGATVVDGTPRSLDDSIFEGATLVAGMPSRAGTHWASLLAHVLLIPVAWYLIADAGARFTLADGSILESGRFSALGLGELLGGLIILFLLLLASRKSSLGAWVSGILVTLAGIPWIAVPSLAASTALPVLRALDSWNAFGANLAHHFQASAYSGRLLLIGIVLMGIGILTHSVRRQGRAEEALRAEVAKVNPASAHFSARARRKAEKAAGLR</sequence>
<feature type="region of interest" description="Disordered" evidence="1">
    <location>
        <begin position="1"/>
        <end position="118"/>
    </location>
</feature>
<accession>A0A923E959</accession>
<feature type="transmembrane region" description="Helical" evidence="2">
    <location>
        <begin position="343"/>
        <end position="361"/>
    </location>
</feature>
<evidence type="ECO:0000313" key="4">
    <source>
        <dbReference type="Proteomes" id="UP000617426"/>
    </source>
</evidence>
<feature type="compositionally biased region" description="Acidic residues" evidence="1">
    <location>
        <begin position="64"/>
        <end position="79"/>
    </location>
</feature>
<keyword evidence="2" id="KW-1133">Transmembrane helix</keyword>
<comment type="caution">
    <text evidence="3">The sequence shown here is derived from an EMBL/GenBank/DDBJ whole genome shotgun (WGS) entry which is preliminary data.</text>
</comment>
<keyword evidence="2" id="KW-0472">Membrane</keyword>
<reference evidence="3" key="1">
    <citation type="submission" date="2020-08" db="EMBL/GenBank/DDBJ databases">
        <title>Sequencing the genomes of 1000 actinobacteria strains.</title>
        <authorList>
            <person name="Klenk H.-P."/>
        </authorList>
    </citation>
    <scope>NUCLEOTIDE SEQUENCE</scope>
    <source>
        <strain evidence="3">DSM 10695</strain>
    </source>
</reference>
<evidence type="ECO:0000256" key="1">
    <source>
        <dbReference type="SAM" id="MobiDB-lite"/>
    </source>
</evidence>
<dbReference type="Proteomes" id="UP000617426">
    <property type="component" value="Unassembled WGS sequence"/>
</dbReference>
<feature type="region of interest" description="Disordered" evidence="1">
    <location>
        <begin position="130"/>
        <end position="155"/>
    </location>
</feature>
<dbReference type="EMBL" id="JACHMK010000001">
    <property type="protein sequence ID" value="MBB6335729.1"/>
    <property type="molecule type" value="Genomic_DNA"/>
</dbReference>
<feature type="compositionally biased region" description="Low complexity" evidence="1">
    <location>
        <begin position="26"/>
        <end position="39"/>
    </location>
</feature>
<proteinExistence type="predicted"/>
<dbReference type="RefSeq" id="WP_184454265.1">
    <property type="nucleotide sequence ID" value="NZ_JACHMK010000001.1"/>
</dbReference>
<name>A0A923E959_9ACTO</name>
<evidence type="ECO:0000256" key="2">
    <source>
        <dbReference type="SAM" id="Phobius"/>
    </source>
</evidence>
<protein>
    <submittedName>
        <fullName evidence="3">Uncharacterized protein</fullName>
    </submittedName>
</protein>
<keyword evidence="2" id="KW-0812">Transmembrane</keyword>